<gene>
    <name evidence="2" type="ORF">M3I19_04905</name>
</gene>
<evidence type="ECO:0000313" key="3">
    <source>
        <dbReference type="Proteomes" id="UP000831562"/>
    </source>
</evidence>
<organism evidence="2 3">
    <name type="scientific">Lancefieldella parvula</name>
    <dbReference type="NCBI Taxonomy" id="1382"/>
    <lineage>
        <taxon>Bacteria</taxon>
        <taxon>Bacillati</taxon>
        <taxon>Actinomycetota</taxon>
        <taxon>Coriobacteriia</taxon>
        <taxon>Coriobacteriales</taxon>
        <taxon>Atopobiaceae</taxon>
        <taxon>Lancefieldella</taxon>
    </lineage>
</organism>
<reference evidence="2" key="1">
    <citation type="submission" date="2022-05" db="EMBL/GenBank/DDBJ databases">
        <title>Using nanopore sequencing to obtain complete genomes from saliva samples.</title>
        <authorList>
            <person name="Baker J.L."/>
        </authorList>
    </citation>
    <scope>NUCLEOTIDE SEQUENCE</scope>
    <source>
        <strain evidence="2">JCVI-JB-Lp32</strain>
    </source>
</reference>
<proteinExistence type="predicted"/>
<dbReference type="AlphaFoldDB" id="A0A9E7AIS7"/>
<dbReference type="Gene3D" id="1.25.40.10">
    <property type="entry name" value="Tetratricopeptide repeat domain"/>
    <property type="match status" value="1"/>
</dbReference>
<dbReference type="Proteomes" id="UP000831562">
    <property type="component" value="Chromosome"/>
</dbReference>
<evidence type="ECO:0000256" key="1">
    <source>
        <dbReference type="SAM" id="MobiDB-lite"/>
    </source>
</evidence>
<dbReference type="InterPro" id="IPR011990">
    <property type="entry name" value="TPR-like_helical_dom_sf"/>
</dbReference>
<accession>A0A9E7AIS7</accession>
<evidence type="ECO:0000313" key="2">
    <source>
        <dbReference type="EMBL" id="UQF77639.1"/>
    </source>
</evidence>
<sequence length="756" mass="84895">MMTRQENNPEAKQPGRNRLGKLYPSLVNTDVLPDESLDAAQNNQHVGSIDQTGWHTKLNIEALSLTLTESITPLEVLKHFVTTAFLREKDSHRKGGSVAIPPSDFELHLAQRLKDAGVLDAQDITIPCRVVRLRTNGLFYLRANQKTLSYEQKIQLLTIESALNTALFAERYFLDANMASELDLLAFEQKIVSTMMKQSRPRCATTQSTQEDGEWIVRKAISLHIESLRLSQRLVTEFRTNVHKGIAAFRVHLALPEQFPRSFLGADGSIKEASFDNLCRAATAYNLHLGMLISASAFRSSQKINEVWLSGICNTNKLHACLFSFHITRKQFEDTNITEETNPLSVYQLWNAQIDEADGILHAVHPLFTLDDEIFCPPSRYDFVESSQKRLDSVAAHALGTDEVSGLSIDEGQAREEIITKILRNLSSSTEENVRTILSYTANSTDPTVRAAGERVVSRFIKGTLAEDDFEAISEEFVDGGVLSLAVTKAQRLISEKNYQDAELLLREALDSVDGNNTYTDTTTTQWRVFMNYVDRVLYNRILSNPEKNTRLAPMSYFEAHLLISIAQTLQGQTQNALQHARRAVEIAPLSMSARLHLSHCLEESLDITAAADELKKLLLLAHDPESIGFGYYRMAFFQWRLRHLKAAQACYLFALKFLPGATFIIGTETAILAQSEPEFSCEDMNDDEIYATLIENQIPVAPTDEVSTIFLDGTRASLDAELFSVAKNFMMNLGIMTKDDVYFDMLNSIEGEPDR</sequence>
<dbReference type="SUPFAM" id="SSF48452">
    <property type="entry name" value="TPR-like"/>
    <property type="match status" value="1"/>
</dbReference>
<feature type="compositionally biased region" description="Polar residues" evidence="1">
    <location>
        <begin position="1"/>
        <end position="10"/>
    </location>
</feature>
<dbReference type="EMBL" id="CP097092">
    <property type="protein sequence ID" value="UQF77639.1"/>
    <property type="molecule type" value="Genomic_DNA"/>
</dbReference>
<protein>
    <submittedName>
        <fullName evidence="2">Tetratricopeptide repeat protein</fullName>
    </submittedName>
</protein>
<feature type="region of interest" description="Disordered" evidence="1">
    <location>
        <begin position="1"/>
        <end position="22"/>
    </location>
</feature>
<name>A0A9E7AIS7_9ACTN</name>